<comment type="subcellular location">
    <subcellularLocation>
        <location evidence="1">Cell envelope</location>
    </subcellularLocation>
</comment>
<dbReference type="PROSITE" id="PS51404">
    <property type="entry name" value="DYP_PEROXIDASE"/>
    <property type="match status" value="1"/>
</dbReference>
<dbReference type="Proteomes" id="UP001200537">
    <property type="component" value="Unassembled WGS sequence"/>
</dbReference>
<proteinExistence type="inferred from homology"/>
<dbReference type="InterPro" id="IPR048327">
    <property type="entry name" value="Dyp_perox_N"/>
</dbReference>
<evidence type="ECO:0000313" key="14">
    <source>
        <dbReference type="EMBL" id="MCG4617580.1"/>
    </source>
</evidence>
<dbReference type="GO" id="GO:0030313">
    <property type="term" value="C:cell envelope"/>
    <property type="evidence" value="ECO:0007669"/>
    <property type="project" value="UniProtKB-SubCell"/>
</dbReference>
<comment type="cofactor">
    <cofactor evidence="9">
        <name>heme b</name>
        <dbReference type="ChEBI" id="CHEBI:60344"/>
    </cofactor>
    <text evidence="9">Binds 1 heme b (iron(II)-protoporphyrin IX) group non-covalently per subunit.</text>
</comment>
<evidence type="ECO:0000256" key="2">
    <source>
        <dbReference type="ARBA" id="ARBA00022559"/>
    </source>
</evidence>
<dbReference type="PANTHER" id="PTHR30521">
    <property type="entry name" value="DEFERROCHELATASE/PEROXIDASE"/>
    <property type="match status" value="1"/>
</dbReference>
<feature type="region of interest" description="Disordered" evidence="10">
    <location>
        <begin position="1"/>
        <end position="30"/>
    </location>
</feature>
<comment type="function">
    <text evidence="9">Involved in the recovery of exogenous heme iron. Extracts iron from heme while preserving the protoporphyrin ring intact.</text>
</comment>
<dbReference type="EC" id="1.11.1.-" evidence="9"/>
<dbReference type="NCBIfam" id="TIGR01412">
    <property type="entry name" value="tat_substr_1"/>
    <property type="match status" value="1"/>
</dbReference>
<evidence type="ECO:0000259" key="12">
    <source>
        <dbReference type="Pfam" id="PF04261"/>
    </source>
</evidence>
<dbReference type="GO" id="GO:0033212">
    <property type="term" value="P:iron import into cell"/>
    <property type="evidence" value="ECO:0007669"/>
    <property type="project" value="InterPro"/>
</dbReference>
<dbReference type="EMBL" id="JAKNHJ010000005">
    <property type="protein sequence ID" value="MCG4617580.1"/>
    <property type="molecule type" value="Genomic_DNA"/>
</dbReference>
<keyword evidence="11" id="KW-1133">Transmembrane helix</keyword>
<name>A0AAJ1BAZ0_9ACTO</name>
<keyword evidence="11" id="KW-0812">Transmembrane</keyword>
<evidence type="ECO:0000313" key="15">
    <source>
        <dbReference type="Proteomes" id="UP001200537"/>
    </source>
</evidence>
<evidence type="ECO:0000256" key="10">
    <source>
        <dbReference type="SAM" id="MobiDB-lite"/>
    </source>
</evidence>
<protein>
    <recommendedName>
        <fullName evidence="9">Deferrochelatase</fullName>
        <ecNumber evidence="9">1.11.1.-</ecNumber>
    </recommendedName>
    <alternativeName>
        <fullName evidence="9">Peroxidase EfeB</fullName>
    </alternativeName>
</protein>
<evidence type="ECO:0000256" key="5">
    <source>
        <dbReference type="ARBA" id="ARBA00022729"/>
    </source>
</evidence>
<dbReference type="InterPro" id="IPR048328">
    <property type="entry name" value="Dyp_perox_C"/>
</dbReference>
<dbReference type="GO" id="GO:0016829">
    <property type="term" value="F:lyase activity"/>
    <property type="evidence" value="ECO:0007669"/>
    <property type="project" value="UniProtKB-KW"/>
</dbReference>
<comment type="caution">
    <text evidence="14">The sequence shown here is derived from an EMBL/GenBank/DDBJ whole genome shotgun (WGS) entry which is preliminary data.</text>
</comment>
<dbReference type="InterPro" id="IPR006314">
    <property type="entry name" value="Dyp_peroxidase"/>
</dbReference>
<feature type="region of interest" description="Disordered" evidence="10">
    <location>
        <begin position="328"/>
        <end position="347"/>
    </location>
</feature>
<feature type="compositionally biased region" description="Polar residues" evidence="10">
    <location>
        <begin position="246"/>
        <end position="257"/>
    </location>
</feature>
<keyword evidence="4 9" id="KW-0479">Metal-binding</keyword>
<keyword evidence="2 9" id="KW-0575">Peroxidase</keyword>
<evidence type="ECO:0000256" key="9">
    <source>
        <dbReference type="RuleBase" id="RU365017"/>
    </source>
</evidence>
<evidence type="ECO:0000256" key="8">
    <source>
        <dbReference type="ARBA" id="ARBA00025737"/>
    </source>
</evidence>
<evidence type="ECO:0000256" key="11">
    <source>
        <dbReference type="SAM" id="Phobius"/>
    </source>
</evidence>
<feature type="compositionally biased region" description="Basic and acidic residues" evidence="10">
    <location>
        <begin position="1"/>
        <end position="12"/>
    </location>
</feature>
<reference evidence="14" key="1">
    <citation type="submission" date="2022-01" db="EMBL/GenBank/DDBJ databases">
        <title>Collection of gut derived symbiotic bacterial strains cultured from healthy donors.</title>
        <authorList>
            <person name="Lin H."/>
            <person name="Kohout C."/>
            <person name="Waligurski E."/>
            <person name="Pamer E.G."/>
        </authorList>
    </citation>
    <scope>NUCLEOTIDE SEQUENCE</scope>
    <source>
        <strain evidence="14">DFI.7.46</strain>
    </source>
</reference>
<evidence type="ECO:0000256" key="7">
    <source>
        <dbReference type="ARBA" id="ARBA00023004"/>
    </source>
</evidence>
<dbReference type="AlphaFoldDB" id="A0AAJ1BAZ0"/>
<accession>A0AAJ1BAZ0</accession>
<dbReference type="GO" id="GO:0004601">
    <property type="term" value="F:peroxidase activity"/>
    <property type="evidence" value="ECO:0007669"/>
    <property type="project" value="UniProtKB-KW"/>
</dbReference>
<gene>
    <name evidence="14" type="primary">efeB</name>
    <name evidence="14" type="ORF">L0M99_03585</name>
</gene>
<feature type="region of interest" description="Disordered" evidence="10">
    <location>
        <begin position="245"/>
        <end position="267"/>
    </location>
</feature>
<dbReference type="InterPro" id="IPR006313">
    <property type="entry name" value="EfeB/EfeN"/>
</dbReference>
<evidence type="ECO:0000256" key="3">
    <source>
        <dbReference type="ARBA" id="ARBA00022617"/>
    </source>
</evidence>
<keyword evidence="5" id="KW-0732">Signal</keyword>
<feature type="domain" description="Dyp-type peroxidase N-terminal" evidence="12">
    <location>
        <begin position="87"/>
        <end position="244"/>
    </location>
</feature>
<keyword evidence="3 9" id="KW-0349">Heme</keyword>
<dbReference type="SUPFAM" id="SSF54909">
    <property type="entry name" value="Dimeric alpha+beta barrel"/>
    <property type="match status" value="1"/>
</dbReference>
<feature type="transmembrane region" description="Helical" evidence="11">
    <location>
        <begin position="38"/>
        <end position="60"/>
    </location>
</feature>
<evidence type="ECO:0000256" key="1">
    <source>
        <dbReference type="ARBA" id="ARBA00004196"/>
    </source>
</evidence>
<keyword evidence="14" id="KW-0456">Lyase</keyword>
<comment type="similarity">
    <text evidence="8 9">Belongs to the DyP-type peroxidase family.</text>
</comment>
<keyword evidence="6 9" id="KW-0560">Oxidoreductase</keyword>
<feature type="domain" description="Dyp-type peroxidase C-terminal" evidence="13">
    <location>
        <begin position="256"/>
        <end position="440"/>
    </location>
</feature>
<dbReference type="Pfam" id="PF20628">
    <property type="entry name" value="Dyp_perox_C"/>
    <property type="match status" value="1"/>
</dbReference>
<dbReference type="RefSeq" id="WP_238127806.1">
    <property type="nucleotide sequence ID" value="NZ_JAHAJB010000009.1"/>
</dbReference>
<evidence type="ECO:0000259" key="13">
    <source>
        <dbReference type="Pfam" id="PF20628"/>
    </source>
</evidence>
<evidence type="ECO:0000256" key="6">
    <source>
        <dbReference type="ARBA" id="ARBA00023002"/>
    </source>
</evidence>
<dbReference type="GO" id="GO:0020037">
    <property type="term" value="F:heme binding"/>
    <property type="evidence" value="ECO:0007669"/>
    <property type="project" value="InterPro"/>
</dbReference>
<organism evidence="14 15">
    <name type="scientific">Varibaculum cambriense</name>
    <dbReference type="NCBI Taxonomy" id="184870"/>
    <lineage>
        <taxon>Bacteria</taxon>
        <taxon>Bacillati</taxon>
        <taxon>Actinomycetota</taxon>
        <taxon>Actinomycetes</taxon>
        <taxon>Actinomycetales</taxon>
        <taxon>Actinomycetaceae</taxon>
        <taxon>Varibaculum</taxon>
    </lineage>
</organism>
<sequence length="454" mass="49332">MSKDSVNHHSEEVTDEAASSEETPKNTAKVPGISRRNVLIGGGIAALAGIGIGGMGGFAYGKSKGEAAGQAASDVMKISYPFRGKHQPGILTPQQQQMMMAAYDLTTENRDLVIQLLKDWSLAAERMMAGNPVNDPKVSKLAPPDDTGEAYDLGPGALTITIGFGESFFLKDGKDRLGIADRMPEPLKGGIPRMAAEKLDPDQCYGDIVVQACSEDPMISMHAIHNLSRLAFGTATVRWTQLGYGRTSSTSTGQKTPRNLFGFKDGTSNIKKEDSDAELNKHLWIQPGDSGGKYFAGGSYLCTRKIKQMMEVWDELVLQEQEDTIGRDKLEGAPQSGGTEFTDPDFEKKGEDGEPLIPLDSHLAMVHPDHNGGARMLRRGYNYMEGTDSLGRLEGGLMFIAYVRNPQTNFIPILKKMSGDAMTEYLQHIATSMWVMPPGVGQGEDYVGQKLFEA</sequence>
<keyword evidence="11" id="KW-0472">Membrane</keyword>
<evidence type="ECO:0000256" key="4">
    <source>
        <dbReference type="ARBA" id="ARBA00022723"/>
    </source>
</evidence>
<dbReference type="GO" id="GO:0005829">
    <property type="term" value="C:cytosol"/>
    <property type="evidence" value="ECO:0007669"/>
    <property type="project" value="TreeGrafter"/>
</dbReference>
<dbReference type="NCBIfam" id="TIGR01413">
    <property type="entry name" value="Dyp_perox_fam"/>
    <property type="match status" value="1"/>
</dbReference>
<dbReference type="Pfam" id="PF04261">
    <property type="entry name" value="Dyp_perox_N"/>
    <property type="match status" value="1"/>
</dbReference>
<dbReference type="PANTHER" id="PTHR30521:SF4">
    <property type="entry name" value="DEFERROCHELATASE"/>
    <property type="match status" value="1"/>
</dbReference>
<keyword evidence="7 9" id="KW-0408">Iron</keyword>
<dbReference type="GO" id="GO:0046872">
    <property type="term" value="F:metal ion binding"/>
    <property type="evidence" value="ECO:0007669"/>
    <property type="project" value="UniProtKB-KW"/>
</dbReference>
<dbReference type="InterPro" id="IPR011008">
    <property type="entry name" value="Dimeric_a/b-barrel"/>
</dbReference>